<evidence type="ECO:0000256" key="6">
    <source>
        <dbReference type="ARBA" id="ARBA00023136"/>
    </source>
</evidence>
<keyword evidence="5 9" id="KW-1133">Transmembrane helix</keyword>
<keyword evidence="4 9" id="KW-0812">Transmembrane</keyword>
<dbReference type="InterPro" id="IPR001320">
    <property type="entry name" value="Iontro_rcpt_C"/>
</dbReference>
<comment type="subcellular location">
    <subcellularLocation>
        <location evidence="1">Cell membrane</location>
        <topology evidence="1">Multi-pass membrane protein</topology>
    </subcellularLocation>
</comment>
<reference evidence="11" key="1">
    <citation type="submission" date="2023-10" db="EMBL/GenBank/DDBJ databases">
        <title>Genome assemblies of two species of porcelain crab, Petrolisthes cinctipes and Petrolisthes manimaculis (Anomura: Porcellanidae).</title>
        <authorList>
            <person name="Angst P."/>
        </authorList>
    </citation>
    <scope>NUCLEOTIDE SEQUENCE</scope>
    <source>
        <strain evidence="11">PB745_01</strain>
        <tissue evidence="11">Gill</tissue>
    </source>
</reference>
<comment type="similarity">
    <text evidence="2">Belongs to the glutamate-gated ion channel (TC 1.A.10.1) family.</text>
</comment>
<evidence type="ECO:0000256" key="1">
    <source>
        <dbReference type="ARBA" id="ARBA00004651"/>
    </source>
</evidence>
<keyword evidence="7" id="KW-0675">Receptor</keyword>
<evidence type="ECO:0000313" key="11">
    <source>
        <dbReference type="EMBL" id="KAK3893434.1"/>
    </source>
</evidence>
<dbReference type="Gene3D" id="1.10.287.70">
    <property type="match status" value="1"/>
</dbReference>
<evidence type="ECO:0000256" key="5">
    <source>
        <dbReference type="ARBA" id="ARBA00022989"/>
    </source>
</evidence>
<evidence type="ECO:0000256" key="8">
    <source>
        <dbReference type="ARBA" id="ARBA00023180"/>
    </source>
</evidence>
<dbReference type="GO" id="GO:0015276">
    <property type="term" value="F:ligand-gated monoatomic ion channel activity"/>
    <property type="evidence" value="ECO:0007669"/>
    <property type="project" value="InterPro"/>
</dbReference>
<keyword evidence="8" id="KW-0325">Glycoprotein</keyword>
<evidence type="ECO:0000313" key="12">
    <source>
        <dbReference type="Proteomes" id="UP001286313"/>
    </source>
</evidence>
<evidence type="ECO:0000256" key="4">
    <source>
        <dbReference type="ARBA" id="ARBA00022692"/>
    </source>
</evidence>
<evidence type="ECO:0000259" key="10">
    <source>
        <dbReference type="Pfam" id="PF00060"/>
    </source>
</evidence>
<dbReference type="Proteomes" id="UP001286313">
    <property type="component" value="Unassembled WGS sequence"/>
</dbReference>
<gene>
    <name evidence="11" type="ORF">Pcinc_002757</name>
</gene>
<keyword evidence="12" id="KW-1185">Reference proteome</keyword>
<dbReference type="PANTHER" id="PTHR42643">
    <property type="entry name" value="IONOTROPIC RECEPTOR 20A-RELATED"/>
    <property type="match status" value="1"/>
</dbReference>
<evidence type="ECO:0000256" key="9">
    <source>
        <dbReference type="SAM" id="Phobius"/>
    </source>
</evidence>
<dbReference type="Gene3D" id="3.40.190.10">
    <property type="entry name" value="Periplasmic binding protein-like II"/>
    <property type="match status" value="1"/>
</dbReference>
<dbReference type="GO" id="GO:0050906">
    <property type="term" value="P:detection of stimulus involved in sensory perception"/>
    <property type="evidence" value="ECO:0007669"/>
    <property type="project" value="UniProtKB-ARBA"/>
</dbReference>
<feature type="domain" description="Ionotropic glutamate receptor C-terminal" evidence="10">
    <location>
        <begin position="343"/>
        <end position="470"/>
    </location>
</feature>
<evidence type="ECO:0000256" key="3">
    <source>
        <dbReference type="ARBA" id="ARBA00022475"/>
    </source>
</evidence>
<sequence length="663" mass="73655">MSVVSIGEGVDEGMEVRKREAGVGEAVVQVLRQITTSSACTLTLLTGPTISPQLVLKDIVSTRMAWDVTLLRTDQYNITTAIASLPHLIHKARQVGLQRECVLLVVACDTLSFLSALGHVSVTHRLMTWGWKMVVVTRLALHHITPLFTSSSSMYSTPPASSWTFTMMDTVFFLYQNNTTAVRWQIFSYLPYGPRGGQMVLVASWSSGRNLPLIFPHKFHNFHGAKVGVTTLPYKPYWMVEDGDGLNGTVHYSGSDRQMLEVIASVLNFTIHVLPVTTWAQVVGKVEARQSLFAPVIHFMLPHRTQRYSFTTTYEHGNSLAFAMAKPSLRPGWESLYYPLTDQVWGAILAVLIIVPVLFYLVGRGVTATSDDLPNSNILDSVMALVGSFLGQTVSRKCCESNATKVMVGTWLTFALIVSTAYKSNLIASLALSKYPSRPESLDQLVQTVHRITMQPFGADYLDFLRKSESESFRAWAKLMTTGIGVGVVEGLNQADISRQAHIDERRYLEQNIAEHFTQVDGSSRLYVGRTSLLPGLVAWPVPHDAPYKPVIDAVFFAVQEAGLYNKWLEDILAESRRYGRKKRQAEVEEVGVVGGATMSTPEAGTADKRITGMVVFVVLWTASQNKQCRFTTDYPLLNVSQRIPIFPFSQISTLLLARHPLI</sequence>
<dbReference type="PANTHER" id="PTHR42643:SF24">
    <property type="entry name" value="IONOTROPIC RECEPTOR 60A"/>
    <property type="match status" value="1"/>
</dbReference>
<name>A0AAE1GKR4_PETCI</name>
<protein>
    <recommendedName>
        <fullName evidence="10">Ionotropic glutamate receptor C-terminal domain-containing protein</fullName>
    </recommendedName>
</protein>
<evidence type="ECO:0000256" key="7">
    <source>
        <dbReference type="ARBA" id="ARBA00023170"/>
    </source>
</evidence>
<dbReference type="AlphaFoldDB" id="A0AAE1GKR4"/>
<dbReference type="Pfam" id="PF00060">
    <property type="entry name" value="Lig_chan"/>
    <property type="match status" value="1"/>
</dbReference>
<dbReference type="EMBL" id="JAWQEG010000209">
    <property type="protein sequence ID" value="KAK3893434.1"/>
    <property type="molecule type" value="Genomic_DNA"/>
</dbReference>
<keyword evidence="6 9" id="KW-0472">Membrane</keyword>
<comment type="caution">
    <text evidence="11">The sequence shown here is derived from an EMBL/GenBank/DDBJ whole genome shotgun (WGS) entry which is preliminary data.</text>
</comment>
<feature type="transmembrane region" description="Helical" evidence="9">
    <location>
        <begin position="344"/>
        <end position="362"/>
    </location>
</feature>
<accession>A0AAE1GKR4</accession>
<dbReference type="GO" id="GO:0005886">
    <property type="term" value="C:plasma membrane"/>
    <property type="evidence" value="ECO:0007669"/>
    <property type="project" value="UniProtKB-SubCell"/>
</dbReference>
<dbReference type="InterPro" id="IPR052192">
    <property type="entry name" value="Insect_Ionotropic_Sensory_Rcpt"/>
</dbReference>
<dbReference type="SUPFAM" id="SSF53850">
    <property type="entry name" value="Periplasmic binding protein-like II"/>
    <property type="match status" value="1"/>
</dbReference>
<organism evidence="11 12">
    <name type="scientific">Petrolisthes cinctipes</name>
    <name type="common">Flat porcelain crab</name>
    <dbReference type="NCBI Taxonomy" id="88211"/>
    <lineage>
        <taxon>Eukaryota</taxon>
        <taxon>Metazoa</taxon>
        <taxon>Ecdysozoa</taxon>
        <taxon>Arthropoda</taxon>
        <taxon>Crustacea</taxon>
        <taxon>Multicrustacea</taxon>
        <taxon>Malacostraca</taxon>
        <taxon>Eumalacostraca</taxon>
        <taxon>Eucarida</taxon>
        <taxon>Decapoda</taxon>
        <taxon>Pleocyemata</taxon>
        <taxon>Anomura</taxon>
        <taxon>Galatheoidea</taxon>
        <taxon>Porcellanidae</taxon>
        <taxon>Petrolisthes</taxon>
    </lineage>
</organism>
<proteinExistence type="inferred from homology"/>
<evidence type="ECO:0000256" key="2">
    <source>
        <dbReference type="ARBA" id="ARBA00008685"/>
    </source>
</evidence>
<keyword evidence="3" id="KW-1003">Cell membrane</keyword>